<accession>X1S5C9</accession>
<dbReference type="PANTHER" id="PTHR43852">
    <property type="entry name" value="NUCLEOTIDYLTRANSFERASE"/>
    <property type="match status" value="1"/>
</dbReference>
<dbReference type="EMBL" id="BARW01023902">
    <property type="protein sequence ID" value="GAI88103.1"/>
    <property type="molecule type" value="Genomic_DNA"/>
</dbReference>
<protein>
    <recommendedName>
        <fullName evidence="1">Polymerase beta nucleotidyltransferase domain-containing protein</fullName>
    </recommendedName>
</protein>
<dbReference type="NCBIfam" id="NF047752">
    <property type="entry name" value="MntA_antitoxin"/>
    <property type="match status" value="1"/>
</dbReference>
<reference evidence="2" key="1">
    <citation type="journal article" date="2014" name="Front. Microbiol.">
        <title>High frequency of phylogenetically diverse reductive dehalogenase-homologous genes in deep subseafloor sedimentary metagenomes.</title>
        <authorList>
            <person name="Kawai M."/>
            <person name="Futagami T."/>
            <person name="Toyoda A."/>
            <person name="Takaki Y."/>
            <person name="Nishi S."/>
            <person name="Hori S."/>
            <person name="Arai W."/>
            <person name="Tsubouchi T."/>
            <person name="Morono Y."/>
            <person name="Uchiyama I."/>
            <person name="Ito T."/>
            <person name="Fujiyama A."/>
            <person name="Inagaki F."/>
            <person name="Takami H."/>
        </authorList>
    </citation>
    <scope>NUCLEOTIDE SEQUENCE</scope>
    <source>
        <strain evidence="2">Expedition CK06-06</strain>
    </source>
</reference>
<dbReference type="Pfam" id="PF18765">
    <property type="entry name" value="Polbeta"/>
    <property type="match status" value="1"/>
</dbReference>
<sequence length="134" mass="15897">MEELKVNELKEKIKPIARKFNLKLAVLFGSVARGSIGSGSDIDIAIVADSLIFEVPELYRDFMGAFETIENHYRRDIDLVQIDSMNIILLKQILREAVLLYEYEWQYYNLQRLHWRFLVEDNHRFTLNYSNILQ</sequence>
<comment type="caution">
    <text evidence="2">The sequence shown here is derived from an EMBL/GenBank/DDBJ whole genome shotgun (WGS) entry which is preliminary data.</text>
</comment>
<dbReference type="InterPro" id="IPR043519">
    <property type="entry name" value="NT_sf"/>
</dbReference>
<dbReference type="InterPro" id="IPR041633">
    <property type="entry name" value="Polbeta"/>
</dbReference>
<dbReference type="Gene3D" id="3.30.460.10">
    <property type="entry name" value="Beta Polymerase, domain 2"/>
    <property type="match status" value="1"/>
</dbReference>
<dbReference type="AlphaFoldDB" id="X1S5C9"/>
<feature type="domain" description="Polymerase beta nucleotidyltransferase" evidence="1">
    <location>
        <begin position="11"/>
        <end position="103"/>
    </location>
</feature>
<feature type="non-terminal residue" evidence="2">
    <location>
        <position position="134"/>
    </location>
</feature>
<name>X1S5C9_9ZZZZ</name>
<gene>
    <name evidence="2" type="ORF">S12H4_39541</name>
</gene>
<organism evidence="2">
    <name type="scientific">marine sediment metagenome</name>
    <dbReference type="NCBI Taxonomy" id="412755"/>
    <lineage>
        <taxon>unclassified sequences</taxon>
        <taxon>metagenomes</taxon>
        <taxon>ecological metagenomes</taxon>
    </lineage>
</organism>
<dbReference type="PANTHER" id="PTHR43852:SF3">
    <property type="entry name" value="NUCLEOTIDYLTRANSFERASE"/>
    <property type="match status" value="1"/>
</dbReference>
<evidence type="ECO:0000313" key="2">
    <source>
        <dbReference type="EMBL" id="GAI88103.1"/>
    </source>
</evidence>
<dbReference type="InterPro" id="IPR052930">
    <property type="entry name" value="TA_antitoxin_MntA"/>
</dbReference>
<dbReference type="SUPFAM" id="SSF81301">
    <property type="entry name" value="Nucleotidyltransferase"/>
    <property type="match status" value="1"/>
</dbReference>
<dbReference type="CDD" id="cd05403">
    <property type="entry name" value="NT_KNTase_like"/>
    <property type="match status" value="1"/>
</dbReference>
<evidence type="ECO:0000259" key="1">
    <source>
        <dbReference type="Pfam" id="PF18765"/>
    </source>
</evidence>
<proteinExistence type="predicted"/>